<name>A0AAJ7L5P1_9ACAR</name>
<dbReference type="Pfam" id="PF05380">
    <property type="entry name" value="Peptidase_A17"/>
    <property type="match status" value="1"/>
</dbReference>
<dbReference type="GeneID" id="100900149"/>
<dbReference type="PANTHER" id="PTHR47331:SF4">
    <property type="entry name" value="PEPTIDASE S1 DOMAIN-CONTAINING PROTEIN"/>
    <property type="match status" value="1"/>
</dbReference>
<proteinExistence type="predicted"/>
<dbReference type="InterPro" id="IPR012337">
    <property type="entry name" value="RNaseH-like_sf"/>
</dbReference>
<gene>
    <name evidence="3" type="primary">LOC100900149</name>
</gene>
<feature type="domain" description="Integrase catalytic" evidence="1">
    <location>
        <begin position="587"/>
        <end position="773"/>
    </location>
</feature>
<dbReference type="Gene3D" id="1.10.340.70">
    <property type="match status" value="1"/>
</dbReference>
<dbReference type="Pfam" id="PF17921">
    <property type="entry name" value="Integrase_H2C2"/>
    <property type="match status" value="1"/>
</dbReference>
<dbReference type="Proteomes" id="UP000694867">
    <property type="component" value="Unplaced"/>
</dbReference>
<dbReference type="GO" id="GO:0015074">
    <property type="term" value="P:DNA integration"/>
    <property type="evidence" value="ECO:0007669"/>
    <property type="project" value="InterPro"/>
</dbReference>
<evidence type="ECO:0000313" key="3">
    <source>
        <dbReference type="RefSeq" id="XP_018494821.1"/>
    </source>
</evidence>
<dbReference type="SUPFAM" id="SSF53098">
    <property type="entry name" value="Ribonuclease H-like"/>
    <property type="match status" value="1"/>
</dbReference>
<dbReference type="KEGG" id="goe:100900149"/>
<dbReference type="InterPro" id="IPR041588">
    <property type="entry name" value="Integrase_H2C2"/>
</dbReference>
<protein>
    <submittedName>
        <fullName evidence="3">Uncharacterized protein LOC100900149</fullName>
    </submittedName>
</protein>
<evidence type="ECO:0000259" key="1">
    <source>
        <dbReference type="PROSITE" id="PS50994"/>
    </source>
</evidence>
<organism evidence="2 3">
    <name type="scientific">Galendromus occidentalis</name>
    <name type="common">western predatory mite</name>
    <dbReference type="NCBI Taxonomy" id="34638"/>
    <lineage>
        <taxon>Eukaryota</taxon>
        <taxon>Metazoa</taxon>
        <taxon>Ecdysozoa</taxon>
        <taxon>Arthropoda</taxon>
        <taxon>Chelicerata</taxon>
        <taxon>Arachnida</taxon>
        <taxon>Acari</taxon>
        <taxon>Parasitiformes</taxon>
        <taxon>Mesostigmata</taxon>
        <taxon>Gamasina</taxon>
        <taxon>Phytoseioidea</taxon>
        <taxon>Phytoseiidae</taxon>
        <taxon>Typhlodrominae</taxon>
        <taxon>Galendromus</taxon>
    </lineage>
</organism>
<reference evidence="3" key="1">
    <citation type="submission" date="2025-08" db="UniProtKB">
        <authorList>
            <consortium name="RefSeq"/>
        </authorList>
    </citation>
    <scope>IDENTIFICATION</scope>
</reference>
<dbReference type="InterPro" id="IPR008042">
    <property type="entry name" value="Retrotrans_Pao"/>
</dbReference>
<keyword evidence="2" id="KW-1185">Reference proteome</keyword>
<dbReference type="InterPro" id="IPR018289">
    <property type="entry name" value="MULE_transposase_dom"/>
</dbReference>
<dbReference type="InterPro" id="IPR001584">
    <property type="entry name" value="Integrase_cat-core"/>
</dbReference>
<dbReference type="AlphaFoldDB" id="A0AAJ7L5P1"/>
<dbReference type="PROSITE" id="PS50994">
    <property type="entry name" value="INTEGRASE"/>
    <property type="match status" value="1"/>
</dbReference>
<dbReference type="Pfam" id="PF10551">
    <property type="entry name" value="MULE"/>
    <property type="match status" value="1"/>
</dbReference>
<dbReference type="PANTHER" id="PTHR47331">
    <property type="entry name" value="PHD-TYPE DOMAIN-CONTAINING PROTEIN"/>
    <property type="match status" value="1"/>
</dbReference>
<accession>A0AAJ7L5P1</accession>
<evidence type="ECO:0000313" key="2">
    <source>
        <dbReference type="Proteomes" id="UP000694867"/>
    </source>
</evidence>
<dbReference type="InterPro" id="IPR036397">
    <property type="entry name" value="RNaseH_sf"/>
</dbReference>
<dbReference type="GO" id="GO:0003676">
    <property type="term" value="F:nucleic acid binding"/>
    <property type="evidence" value="ECO:0007669"/>
    <property type="project" value="InterPro"/>
</dbReference>
<sequence>MRRVTWGAAPSGFLLAATVRHHFGKGDQSTPGLSDCLYADDFLCSFDGVEQATHFTNLVRRELGSAGMTLAKWKTNSECVRDHLLRTGVGPDDFDSTAAEFLKVLGIMWSPAEDVLRFTTPSQFDEPLGEGTLTKRRVLSIVASLYDPLGWLTPYSLRGKKIVQQLWSADLEWGQPVPDSVRIELTTWMMEVQDLRGFSFARRYSGRDDSPTARVSHVFGDASKTAFASAAYIENRYEDETSTFSLVMSKSRLAPRVPPSLPRLELPAAVTAVRLKKFLVERMDVQFERIFFYTDSTIAFHWATSASSGRWKQFVSNRVQEIQANSNAEDWFHVSGENNVSDLATRGISASSLINSPDWWHAPEWLRLPMDRRPLTRPSRGALSLDSVNLEMRAVMTPIVVHDPQIDLNRFSSAGRAIRVVANVIRFGYLTRRTAVPVLAELYRRAEAKIVGWCQRQYFQEELSSVRSGEQVPNTSKLAAFQLFIDSDGLLRAKTRLTLGPFFTYEEKNPLVIPGESRLARLLIIDAHRVNAHFGVNTVLTQIRRRFWITRGRQVIRTILSRCVVCRRRQGGHATQIEAPLPESRVTLRAPFAVCGVDFCGPFFTRQRRDTVKTYAAIFVCTSVRAIHLEAVPSMTTPQTHLAIRRFLAIYPSCLRFVSDNGRSFVKAATDIKRLFNSIKDREVREALGGRSVDWSFICPRAAWHGGFYERLVGTLKTALYKTLGRNLIGYEDFRTILCELASVINDRPITHAGTDPDAPPALTPAHYLRGGPYNSALATFVPVDHLHGDEVTSGADLSRASAARTNYFRHLSVFVVLAERAQCVVPVAYALLPDKAAESYTRMLNLLKEAWPALCPASVVMDYERAMMIAVRACFPPETRIQGCFFHLVKNIKLRVAQEGLWSRYTNDDDFALKARMIAALAFVPPSELDNAVAELSPVLPEELIPVLNYFEDIYIGRMNRIRADGTVDRRTPQFPVEMWSVYQRTLDGEARTNNYAEAAHRRLQVEFGIQHPTIWKFIDGLKKVQKGRDLQVESFVAGGAPPTKRTKYVRADERILGVVERAEHLQHVEYLRGIAHNFLMDA</sequence>
<dbReference type="Gene3D" id="3.30.420.10">
    <property type="entry name" value="Ribonuclease H-like superfamily/Ribonuclease H"/>
    <property type="match status" value="1"/>
</dbReference>
<dbReference type="RefSeq" id="XP_018494821.1">
    <property type="nucleotide sequence ID" value="XM_018639305.1"/>
</dbReference>